<evidence type="ECO:0000313" key="4">
    <source>
        <dbReference type="Proteomes" id="UP000054977"/>
    </source>
</evidence>
<protein>
    <submittedName>
        <fullName evidence="3">Acyltransferase</fullName>
    </submittedName>
</protein>
<dbReference type="GO" id="GO:0016020">
    <property type="term" value="C:membrane"/>
    <property type="evidence" value="ECO:0007669"/>
    <property type="project" value="TreeGrafter"/>
</dbReference>
<dbReference type="PANTHER" id="PTHR23028:SF131">
    <property type="entry name" value="BLR2367 PROTEIN"/>
    <property type="match status" value="1"/>
</dbReference>
<gene>
    <name evidence="3" type="ORF">AWB65_02900</name>
</gene>
<proteinExistence type="predicted"/>
<comment type="caution">
    <text evidence="3">The sequence shown here is derived from an EMBL/GenBank/DDBJ whole genome shotgun (WGS) entry which is preliminary data.</text>
</comment>
<evidence type="ECO:0000313" key="3">
    <source>
        <dbReference type="EMBL" id="SAL38951.1"/>
    </source>
</evidence>
<organism evidence="3 4">
    <name type="scientific">Caballeronia humi</name>
    <dbReference type="NCBI Taxonomy" id="326474"/>
    <lineage>
        <taxon>Bacteria</taxon>
        <taxon>Pseudomonadati</taxon>
        <taxon>Pseudomonadota</taxon>
        <taxon>Betaproteobacteria</taxon>
        <taxon>Burkholderiales</taxon>
        <taxon>Burkholderiaceae</taxon>
        <taxon>Caballeronia</taxon>
    </lineage>
</organism>
<dbReference type="InterPro" id="IPR050879">
    <property type="entry name" value="Acyltransferase_3"/>
</dbReference>
<dbReference type="Pfam" id="PF01757">
    <property type="entry name" value="Acyl_transf_3"/>
    <property type="match status" value="1"/>
</dbReference>
<feature type="transmembrane region" description="Helical" evidence="1">
    <location>
        <begin position="360"/>
        <end position="381"/>
    </location>
</feature>
<keyword evidence="3" id="KW-0012">Acyltransferase</keyword>
<accession>A0A158H4G1</accession>
<keyword evidence="1" id="KW-1133">Transmembrane helix</keyword>
<feature type="transmembrane region" description="Helical" evidence="1">
    <location>
        <begin position="80"/>
        <end position="99"/>
    </location>
</feature>
<keyword evidence="3" id="KW-0808">Transferase</keyword>
<feature type="transmembrane region" description="Helical" evidence="1">
    <location>
        <begin position="49"/>
        <end position="68"/>
    </location>
</feature>
<keyword evidence="1" id="KW-0472">Membrane</keyword>
<dbReference type="EMBL" id="FCNW02000012">
    <property type="protein sequence ID" value="SAL38951.1"/>
    <property type="molecule type" value="Genomic_DNA"/>
</dbReference>
<feature type="transmembrane region" description="Helical" evidence="1">
    <location>
        <begin position="299"/>
        <end position="319"/>
    </location>
</feature>
<feature type="transmembrane region" description="Helical" evidence="1">
    <location>
        <begin position="198"/>
        <end position="217"/>
    </location>
</feature>
<evidence type="ECO:0000259" key="2">
    <source>
        <dbReference type="Pfam" id="PF01757"/>
    </source>
</evidence>
<name>A0A158H4G1_9BURK</name>
<sequence>MPKASPSSKVSVHAAAVNEIKVITEGEALLNSTSPVLPNRMSHVDAIRAVAVLFVMWMHYAEIFSNIAGSGQWLNSIPHYGNFGRIGVVVFFALSGLLIPKSLYGPISAGTRRFLIRRFFRLYPAFWVSIPLGFLSYRMLAGRQMEPAAWLANATMLPDALGYPEMMGHYWTLETELVFYALCLVLFWLGGIQRMRDLCIVCVSLGGAFVITSALKIVPPTALGQYKGMLYHLSIMFWGACFRHVNDNPRGRVVFTLPGVPAFRVDCSYKTAFVAVTGVVASISLLTFAVALIQHDNEHVINSVSYLLGLGIFILLATVWKIHSRLFAWIGELSYSLYLLHGVPVYVLEWVCKRAGWLGAPLAVYMITAAVFAIGLSWLSFRAVEAPCIRLGHALTSARRPTTSNAVFVGDHAREKNGGH</sequence>
<dbReference type="GO" id="GO:0016747">
    <property type="term" value="F:acyltransferase activity, transferring groups other than amino-acyl groups"/>
    <property type="evidence" value="ECO:0007669"/>
    <property type="project" value="InterPro"/>
</dbReference>
<feature type="transmembrane region" description="Helical" evidence="1">
    <location>
        <begin position="120"/>
        <end position="140"/>
    </location>
</feature>
<feature type="domain" description="Acyltransferase 3" evidence="2">
    <location>
        <begin position="44"/>
        <end position="379"/>
    </location>
</feature>
<keyword evidence="4" id="KW-1185">Reference proteome</keyword>
<feature type="transmembrane region" description="Helical" evidence="1">
    <location>
        <begin position="272"/>
        <end position="293"/>
    </location>
</feature>
<dbReference type="InterPro" id="IPR002656">
    <property type="entry name" value="Acyl_transf_3_dom"/>
</dbReference>
<feature type="transmembrane region" description="Helical" evidence="1">
    <location>
        <begin position="326"/>
        <end position="348"/>
    </location>
</feature>
<dbReference type="STRING" id="326474.AWB65_02900"/>
<feature type="transmembrane region" description="Helical" evidence="1">
    <location>
        <begin position="170"/>
        <end position="191"/>
    </location>
</feature>
<evidence type="ECO:0000256" key="1">
    <source>
        <dbReference type="SAM" id="Phobius"/>
    </source>
</evidence>
<dbReference type="AlphaFoldDB" id="A0A158H4G1"/>
<dbReference type="GO" id="GO:0000271">
    <property type="term" value="P:polysaccharide biosynthetic process"/>
    <property type="evidence" value="ECO:0007669"/>
    <property type="project" value="TreeGrafter"/>
</dbReference>
<dbReference type="PANTHER" id="PTHR23028">
    <property type="entry name" value="ACETYLTRANSFERASE"/>
    <property type="match status" value="1"/>
</dbReference>
<dbReference type="Proteomes" id="UP000054977">
    <property type="component" value="Unassembled WGS sequence"/>
</dbReference>
<keyword evidence="1" id="KW-0812">Transmembrane</keyword>
<reference evidence="3" key="1">
    <citation type="submission" date="2016-01" db="EMBL/GenBank/DDBJ databases">
        <authorList>
            <person name="Peeters C."/>
        </authorList>
    </citation>
    <scope>NUCLEOTIDE SEQUENCE [LARGE SCALE GENOMIC DNA]</scope>
    <source>
        <strain evidence="3">LMG 22934</strain>
    </source>
</reference>